<dbReference type="RefSeq" id="WP_252849993.1">
    <property type="nucleotide sequence ID" value="NZ_BAPW01000008.1"/>
</dbReference>
<dbReference type="SUPFAM" id="SSF51735">
    <property type="entry name" value="NAD(P)-binding Rossmann-fold domains"/>
    <property type="match status" value="1"/>
</dbReference>
<dbReference type="NCBIfam" id="TIGR04316">
    <property type="entry name" value="dhbA_paeA"/>
    <property type="match status" value="1"/>
</dbReference>
<comment type="similarity">
    <text evidence="1">Belongs to the short-chain dehydrogenases/reductases (SDR) family.</text>
</comment>
<dbReference type="NCBIfam" id="NF006074">
    <property type="entry name" value="PRK08220.1"/>
    <property type="match status" value="1"/>
</dbReference>
<organism evidence="4 5">
    <name type="scientific">Asaia lannensis NBRC 102526</name>
    <dbReference type="NCBI Taxonomy" id="1307926"/>
    <lineage>
        <taxon>Bacteria</taxon>
        <taxon>Pseudomonadati</taxon>
        <taxon>Pseudomonadota</taxon>
        <taxon>Alphaproteobacteria</taxon>
        <taxon>Acetobacterales</taxon>
        <taxon>Acetobacteraceae</taxon>
        <taxon>Asaia</taxon>
    </lineage>
</organism>
<evidence type="ECO:0000256" key="1">
    <source>
        <dbReference type="ARBA" id="ARBA00006484"/>
    </source>
</evidence>
<accession>A0ABT1CLC7</accession>
<dbReference type="InterPro" id="IPR020904">
    <property type="entry name" value="Sc_DH/Rdtase_CS"/>
</dbReference>
<gene>
    <name evidence="4" type="primary">dhbA</name>
    <name evidence="4" type="ORF">NF685_13285</name>
</gene>
<dbReference type="Proteomes" id="UP001523401">
    <property type="component" value="Unassembled WGS sequence"/>
</dbReference>
<evidence type="ECO:0000256" key="3">
    <source>
        <dbReference type="NCBIfam" id="TIGR04316"/>
    </source>
</evidence>
<dbReference type="InterPro" id="IPR036291">
    <property type="entry name" value="NAD(P)-bd_dom_sf"/>
</dbReference>
<dbReference type="PRINTS" id="PR01397">
    <property type="entry name" value="DHBDHDRGNASE"/>
</dbReference>
<name>A0ABT1CLC7_9PROT</name>
<dbReference type="Pfam" id="PF13561">
    <property type="entry name" value="adh_short_C2"/>
    <property type="match status" value="1"/>
</dbReference>
<dbReference type="PANTHER" id="PTHR24321:SF13">
    <property type="entry name" value="2,3-DIHYDRO-2,3-DIHYDROXYBENZOATE DEHYDROGENASE"/>
    <property type="match status" value="1"/>
</dbReference>
<evidence type="ECO:0000256" key="2">
    <source>
        <dbReference type="ARBA" id="ARBA00023002"/>
    </source>
</evidence>
<evidence type="ECO:0000313" key="5">
    <source>
        <dbReference type="Proteomes" id="UP001523401"/>
    </source>
</evidence>
<dbReference type="EMBL" id="JAMXQU010000013">
    <property type="protein sequence ID" value="MCO6161008.1"/>
    <property type="molecule type" value="Genomic_DNA"/>
</dbReference>
<dbReference type="PROSITE" id="PS00061">
    <property type="entry name" value="ADH_SHORT"/>
    <property type="match status" value="1"/>
</dbReference>
<dbReference type="InterPro" id="IPR002347">
    <property type="entry name" value="SDR_fam"/>
</dbReference>
<dbReference type="GO" id="GO:0008667">
    <property type="term" value="F:2,3-dihydro-2,3-dihydroxybenzoate dehydrogenase activity"/>
    <property type="evidence" value="ECO:0007669"/>
    <property type="project" value="UniProtKB-EC"/>
</dbReference>
<comment type="caution">
    <text evidence="4">The sequence shown here is derived from an EMBL/GenBank/DDBJ whole genome shotgun (WGS) entry which is preliminary data.</text>
</comment>
<dbReference type="Gene3D" id="3.40.50.720">
    <property type="entry name" value="NAD(P)-binding Rossmann-like Domain"/>
    <property type="match status" value="1"/>
</dbReference>
<dbReference type="PANTHER" id="PTHR24321">
    <property type="entry name" value="DEHYDROGENASES, SHORT CHAIN"/>
    <property type="match status" value="1"/>
</dbReference>
<protein>
    <recommendedName>
        <fullName evidence="3">2,3-dihydro-2,3-dihydroxybenzoate dehydrogenase</fullName>
        <ecNumber evidence="3">1.3.1.28</ecNumber>
    </recommendedName>
</protein>
<keyword evidence="5" id="KW-1185">Reference proteome</keyword>
<keyword evidence="2 4" id="KW-0560">Oxidoreductase</keyword>
<evidence type="ECO:0000313" key="4">
    <source>
        <dbReference type="EMBL" id="MCO6161008.1"/>
    </source>
</evidence>
<dbReference type="EC" id="1.3.1.28" evidence="3"/>
<reference evidence="4 5" key="1">
    <citation type="submission" date="2022-06" db="EMBL/GenBank/DDBJ databases">
        <title>Whole-genome of Asaia lannensis strain LMG 27011T.</title>
        <authorList>
            <person name="Sombolestani A."/>
        </authorList>
    </citation>
    <scope>NUCLEOTIDE SEQUENCE [LARGE SCALE GENOMIC DNA]</scope>
    <source>
        <strain evidence="4 5">NBRC 102526</strain>
    </source>
</reference>
<sequence>MEQPFSGKTAWVTGTAQGIGAEIASTLARRGCIVFGLDRQAQAESEALHPVLLDVSDASSCAAVTQDMAERFGVPDFFVGSAGILRIGDCDTLDPAEWDKMLSVNVSGNFYMLHSLVPHFKKRRGGAIVLVSSNAARAPRMGMIGYAASKAALSALGRGVGLELAPHGVRCNMVSPGSTDTAMQRSLWADETGEQRMIAGFPELFKLGIPLGKIATPLDIAELTAFLLSDSAGHLTMQEIMIDGGATLGA</sequence>
<proteinExistence type="inferred from homology"/>
<dbReference type="InterPro" id="IPR003560">
    <property type="entry name" value="DHB_DH"/>
</dbReference>